<sequence length="137" mass="15799">MSSSRRPNDHTKECLPLSQIRTPSISSVTSTSSRFTCQRSSFQQEREEGERISLSSFIPPLRRRTLPPESTLTGAESTDNLTNITTPRFEHIARFSMLNLTSFCCAHIHPGETKVVKYKYFSLEERNYEQLMFKSIF</sequence>
<proteinExistence type="predicted"/>
<evidence type="ECO:0000313" key="1">
    <source>
        <dbReference type="EMBL" id="RWS15028.1"/>
    </source>
</evidence>
<evidence type="ECO:0000313" key="3">
    <source>
        <dbReference type="Proteomes" id="UP000285301"/>
    </source>
</evidence>
<comment type="caution">
    <text evidence="2">The sequence shown here is derived from an EMBL/GenBank/DDBJ whole genome shotgun (WGS) entry which is preliminary data.</text>
</comment>
<dbReference type="EMBL" id="NCKU01000562">
    <property type="protein sequence ID" value="RWS15032.1"/>
    <property type="molecule type" value="Genomic_DNA"/>
</dbReference>
<protein>
    <submittedName>
        <fullName evidence="2">Uncharacterized protein</fullName>
    </submittedName>
</protein>
<dbReference type="Proteomes" id="UP000285301">
    <property type="component" value="Unassembled WGS sequence"/>
</dbReference>
<keyword evidence="3" id="KW-1185">Reference proteome</keyword>
<dbReference type="EMBL" id="NCKU01000563">
    <property type="protein sequence ID" value="RWS15028.1"/>
    <property type="molecule type" value="Genomic_DNA"/>
</dbReference>
<reference evidence="2" key="2">
    <citation type="submission" date="2018-11" db="EMBL/GenBank/DDBJ databases">
        <title>Trombidioid mite genomics.</title>
        <authorList>
            <person name="Dong X."/>
        </authorList>
    </citation>
    <scope>NUCLEOTIDE SEQUENCE</scope>
    <source>
        <strain evidence="2">UoL-WK</strain>
    </source>
</reference>
<reference evidence="2 3" key="1">
    <citation type="journal article" date="2018" name="Gigascience">
        <title>Genomes of trombidid mites reveal novel predicted allergens and laterally-transferred genes associated with secondary metabolism.</title>
        <authorList>
            <person name="Dong X."/>
            <person name="Chaisiri K."/>
            <person name="Xia D."/>
            <person name="Armstrong S.D."/>
            <person name="Fang Y."/>
            <person name="Donnelly M.J."/>
            <person name="Kadowaki T."/>
            <person name="McGarry J.W."/>
            <person name="Darby A.C."/>
            <person name="Makepeace B.L."/>
        </authorList>
    </citation>
    <scope>NUCLEOTIDE SEQUENCE [LARGE SCALE GENOMIC DNA]</scope>
    <source>
        <strain evidence="2">UoL-WK</strain>
    </source>
</reference>
<evidence type="ECO:0000313" key="2">
    <source>
        <dbReference type="EMBL" id="RWS15032.1"/>
    </source>
</evidence>
<accession>A0A3S4RE30</accession>
<organism evidence="2 3">
    <name type="scientific">Dinothrombium tinctorium</name>
    <dbReference type="NCBI Taxonomy" id="1965070"/>
    <lineage>
        <taxon>Eukaryota</taxon>
        <taxon>Metazoa</taxon>
        <taxon>Ecdysozoa</taxon>
        <taxon>Arthropoda</taxon>
        <taxon>Chelicerata</taxon>
        <taxon>Arachnida</taxon>
        <taxon>Acari</taxon>
        <taxon>Acariformes</taxon>
        <taxon>Trombidiformes</taxon>
        <taxon>Prostigmata</taxon>
        <taxon>Anystina</taxon>
        <taxon>Parasitengona</taxon>
        <taxon>Trombidioidea</taxon>
        <taxon>Trombidiidae</taxon>
        <taxon>Dinothrombium</taxon>
    </lineage>
</organism>
<name>A0A3S4RE30_9ACAR</name>
<dbReference type="AlphaFoldDB" id="A0A3S4RE30"/>
<gene>
    <name evidence="2" type="ORF">B4U79_04027</name>
    <name evidence="1" type="ORF">B4U79_04179</name>
</gene>